<dbReference type="Proteomes" id="UP000240653">
    <property type="component" value="Unassembled WGS sequence"/>
</dbReference>
<protein>
    <submittedName>
        <fullName evidence="6">TetR/AcrR family transcriptional regulator</fullName>
    </submittedName>
</protein>
<dbReference type="GO" id="GO:0000976">
    <property type="term" value="F:transcription cis-regulatory region binding"/>
    <property type="evidence" value="ECO:0007669"/>
    <property type="project" value="TreeGrafter"/>
</dbReference>
<keyword evidence="2 4" id="KW-0238">DNA-binding</keyword>
<sequence length="182" mass="19680">MTNGKVTARQKILAAAAEVSRDVGPAHLSLDAVAQRAGVSKGGLLYHFPNKAKLLEALVEYHLNLFDDALCEKDKELQGKPNSLLAAYLELFMVDLEQCQPPPSGILAAMAENPGLLAPVKRYNRTLLDRMKAGAQSESAALIIYLALEGIRSQRLFDVDVLTPDEQRKVLTSLGEIAAAKA</sequence>
<dbReference type="RefSeq" id="WP_106723723.1">
    <property type="nucleotide sequence ID" value="NZ_PXYL01000004.1"/>
</dbReference>
<keyword evidence="3" id="KW-0804">Transcription</keyword>
<organism evidence="6 7">
    <name type="scientific">Pseudaminobacter soli</name>
    <name type="common">ex Li et al. 2025</name>
    <dbReference type="NCBI Taxonomy" id="1295366"/>
    <lineage>
        <taxon>Bacteria</taxon>
        <taxon>Pseudomonadati</taxon>
        <taxon>Pseudomonadota</taxon>
        <taxon>Alphaproteobacteria</taxon>
        <taxon>Hyphomicrobiales</taxon>
        <taxon>Phyllobacteriaceae</taxon>
        <taxon>Pseudaminobacter</taxon>
    </lineage>
</organism>
<evidence type="ECO:0000256" key="3">
    <source>
        <dbReference type="ARBA" id="ARBA00023163"/>
    </source>
</evidence>
<evidence type="ECO:0000313" key="6">
    <source>
        <dbReference type="EMBL" id="PSJ61296.1"/>
    </source>
</evidence>
<keyword evidence="7" id="KW-1185">Reference proteome</keyword>
<dbReference type="AlphaFoldDB" id="A0A2P7SFM9"/>
<evidence type="ECO:0000313" key="7">
    <source>
        <dbReference type="Proteomes" id="UP000240653"/>
    </source>
</evidence>
<name>A0A2P7SFM9_9HYPH</name>
<evidence type="ECO:0000256" key="4">
    <source>
        <dbReference type="PROSITE-ProRule" id="PRU00335"/>
    </source>
</evidence>
<dbReference type="OrthoDB" id="9809772at2"/>
<feature type="DNA-binding region" description="H-T-H motif" evidence="4">
    <location>
        <begin position="29"/>
        <end position="48"/>
    </location>
</feature>
<dbReference type="InterPro" id="IPR001647">
    <property type="entry name" value="HTH_TetR"/>
</dbReference>
<evidence type="ECO:0000256" key="2">
    <source>
        <dbReference type="ARBA" id="ARBA00023125"/>
    </source>
</evidence>
<reference evidence="6 7" key="1">
    <citation type="submission" date="2018-03" db="EMBL/GenBank/DDBJ databases">
        <title>The draft genome of Mesorhizobium soli JCM 19897.</title>
        <authorList>
            <person name="Li L."/>
            <person name="Liu L."/>
            <person name="Liang L."/>
            <person name="Wang T."/>
            <person name="Zhang X."/>
        </authorList>
    </citation>
    <scope>NUCLEOTIDE SEQUENCE [LARGE SCALE GENOMIC DNA]</scope>
    <source>
        <strain evidence="6 7">JCM 19897</strain>
    </source>
</reference>
<proteinExistence type="predicted"/>
<evidence type="ECO:0000256" key="1">
    <source>
        <dbReference type="ARBA" id="ARBA00023015"/>
    </source>
</evidence>
<evidence type="ECO:0000259" key="5">
    <source>
        <dbReference type="PROSITE" id="PS50977"/>
    </source>
</evidence>
<dbReference type="PANTHER" id="PTHR30055">
    <property type="entry name" value="HTH-TYPE TRANSCRIPTIONAL REGULATOR RUTR"/>
    <property type="match status" value="1"/>
</dbReference>
<comment type="caution">
    <text evidence="6">The sequence shown here is derived from an EMBL/GenBank/DDBJ whole genome shotgun (WGS) entry which is preliminary data.</text>
</comment>
<gene>
    <name evidence="6" type="ORF">C7I85_09460</name>
</gene>
<dbReference type="SUPFAM" id="SSF46689">
    <property type="entry name" value="Homeodomain-like"/>
    <property type="match status" value="1"/>
</dbReference>
<dbReference type="InterPro" id="IPR009057">
    <property type="entry name" value="Homeodomain-like_sf"/>
</dbReference>
<dbReference type="InterPro" id="IPR050109">
    <property type="entry name" value="HTH-type_TetR-like_transc_reg"/>
</dbReference>
<accession>A0A2P7SFM9</accession>
<dbReference type="Pfam" id="PF00440">
    <property type="entry name" value="TetR_N"/>
    <property type="match status" value="1"/>
</dbReference>
<dbReference type="Pfam" id="PF17937">
    <property type="entry name" value="TetR_C_28"/>
    <property type="match status" value="1"/>
</dbReference>
<dbReference type="Gene3D" id="1.10.357.10">
    <property type="entry name" value="Tetracycline Repressor, domain 2"/>
    <property type="match status" value="1"/>
</dbReference>
<dbReference type="PROSITE" id="PS50977">
    <property type="entry name" value="HTH_TETR_2"/>
    <property type="match status" value="1"/>
</dbReference>
<dbReference type="PANTHER" id="PTHR30055:SF234">
    <property type="entry name" value="HTH-TYPE TRANSCRIPTIONAL REGULATOR BETI"/>
    <property type="match status" value="1"/>
</dbReference>
<dbReference type="PRINTS" id="PR00455">
    <property type="entry name" value="HTHTETR"/>
</dbReference>
<dbReference type="InterPro" id="IPR041479">
    <property type="entry name" value="TetR_CgmR_C"/>
</dbReference>
<keyword evidence="1" id="KW-0805">Transcription regulation</keyword>
<feature type="domain" description="HTH tetR-type" evidence="5">
    <location>
        <begin position="6"/>
        <end position="66"/>
    </location>
</feature>
<dbReference type="EMBL" id="PXYL01000004">
    <property type="protein sequence ID" value="PSJ61296.1"/>
    <property type="molecule type" value="Genomic_DNA"/>
</dbReference>
<dbReference type="GO" id="GO:0003700">
    <property type="term" value="F:DNA-binding transcription factor activity"/>
    <property type="evidence" value="ECO:0007669"/>
    <property type="project" value="TreeGrafter"/>
</dbReference>